<comment type="caution">
    <text evidence="1">The sequence shown here is derived from an EMBL/GenBank/DDBJ whole genome shotgun (WGS) entry which is preliminary data.</text>
</comment>
<dbReference type="Proteomes" id="UP000488506">
    <property type="component" value="Unassembled WGS sequence"/>
</dbReference>
<evidence type="ECO:0008006" key="3">
    <source>
        <dbReference type="Google" id="ProtNLM"/>
    </source>
</evidence>
<sequence>MPVFEGVLPQILRNDIYGKKLDLSSFSNKPVIVTFFASWSKACQDQLLYL</sequence>
<dbReference type="AlphaFoldDB" id="A0A833L0V9"/>
<protein>
    <recommendedName>
        <fullName evidence="3">Redoxin domain-containing protein</fullName>
    </recommendedName>
</protein>
<evidence type="ECO:0000313" key="2">
    <source>
        <dbReference type="Proteomes" id="UP000488506"/>
    </source>
</evidence>
<dbReference type="Gene3D" id="3.40.30.10">
    <property type="entry name" value="Glutaredoxin"/>
    <property type="match status" value="1"/>
</dbReference>
<dbReference type="InterPro" id="IPR036249">
    <property type="entry name" value="Thioredoxin-like_sf"/>
</dbReference>
<evidence type="ECO:0000313" key="1">
    <source>
        <dbReference type="EMBL" id="KAF0133885.1"/>
    </source>
</evidence>
<dbReference type="EMBL" id="WPAF01000016">
    <property type="protein sequence ID" value="KAF0133885.1"/>
    <property type="molecule type" value="Genomic_DNA"/>
</dbReference>
<accession>A0A833L0V9</accession>
<dbReference type="SUPFAM" id="SSF52833">
    <property type="entry name" value="Thioredoxin-like"/>
    <property type="match status" value="1"/>
</dbReference>
<name>A0A833L0V9_UNCSA</name>
<gene>
    <name evidence="1" type="ORF">FD145_997</name>
</gene>
<proteinExistence type="predicted"/>
<organism evidence="1 2">
    <name type="scientific">Candidatus Saganbacteria bacterium</name>
    <dbReference type="NCBI Taxonomy" id="2575572"/>
    <lineage>
        <taxon>Bacteria</taxon>
        <taxon>Bacillati</taxon>
        <taxon>Saganbacteria</taxon>
    </lineage>
</organism>
<reference evidence="1 2" key="1">
    <citation type="submission" date="2019-12" db="EMBL/GenBank/DDBJ databases">
        <authorList>
            <person name="Wolfe R."/>
            <person name="Danczak R."/>
            <person name="Wilkins M."/>
        </authorList>
    </citation>
    <scope>NUCLEOTIDE SEQUENCE [LARGE SCALE GENOMIC DNA]</scope>
    <source>
        <strain evidence="1">X2_MaxBin.013</strain>
    </source>
</reference>
<feature type="non-terminal residue" evidence="1">
    <location>
        <position position="50"/>
    </location>
</feature>